<reference evidence="1" key="1">
    <citation type="submission" date="2020-03" db="EMBL/GenBank/DDBJ databases">
        <title>Draft sequencing of Paenibacilllus sp. S3N08.</title>
        <authorList>
            <person name="Kim D.-U."/>
        </authorList>
    </citation>
    <scope>NUCLEOTIDE SEQUENCE</scope>
    <source>
        <strain evidence="1">S3N08</strain>
    </source>
</reference>
<sequence length="302" mass="33524">MKKIYALTDLDGTLLQPDATLSSYTMETLTELLAEGHIISYATARSYTSSQAVAGEIPWKYPMVLYNGALLYDPVGQVVLDGVFLDLPLTNELIRLGKQFGLCPLLFGLDEEGAERVLHESLVGMGYKQFVMSRPGDVRFREIVDLSCPDNIQTLLLTYIGHYDELKPLLDAVQIAYAGRIHIHFMADTYIEDHYFLEFSDIQANKGNGLKMWARSVGCSTDEVIAFGDNLNDIGLLQEAGRKVAVGNAKLELKVIADQIIGTNIDNAVAHYLVQEMQYRDELAVSLDLSNPIKKLSNRISG</sequence>
<dbReference type="EMBL" id="JAAOIW010000004">
    <property type="protein sequence ID" value="NHN30873.1"/>
    <property type="molecule type" value="Genomic_DNA"/>
</dbReference>
<dbReference type="InterPro" id="IPR023214">
    <property type="entry name" value="HAD_sf"/>
</dbReference>
<evidence type="ECO:0000313" key="1">
    <source>
        <dbReference type="EMBL" id="NHN30873.1"/>
    </source>
</evidence>
<gene>
    <name evidence="1" type="ORF">G9U52_13625</name>
</gene>
<dbReference type="InterPro" id="IPR036412">
    <property type="entry name" value="HAD-like_sf"/>
</dbReference>
<dbReference type="Gene3D" id="3.30.1240.10">
    <property type="match status" value="1"/>
</dbReference>
<dbReference type="PANTHER" id="PTHR10000:SF8">
    <property type="entry name" value="HAD SUPERFAMILY HYDROLASE-LIKE, TYPE 3"/>
    <property type="match status" value="1"/>
</dbReference>
<dbReference type="PANTHER" id="PTHR10000">
    <property type="entry name" value="PHOSPHOSERINE PHOSPHATASE"/>
    <property type="match status" value="1"/>
</dbReference>
<organism evidence="1 2">
    <name type="scientific">Paenibacillus agricola</name>
    <dbReference type="NCBI Taxonomy" id="2716264"/>
    <lineage>
        <taxon>Bacteria</taxon>
        <taxon>Bacillati</taxon>
        <taxon>Bacillota</taxon>
        <taxon>Bacilli</taxon>
        <taxon>Bacillales</taxon>
        <taxon>Paenibacillaceae</taxon>
        <taxon>Paenibacillus</taxon>
    </lineage>
</organism>
<keyword evidence="1" id="KW-0378">Hydrolase</keyword>
<protein>
    <submittedName>
        <fullName evidence="1">HAD hydrolase family protein</fullName>
    </submittedName>
</protein>
<evidence type="ECO:0000313" key="2">
    <source>
        <dbReference type="Proteomes" id="UP001165962"/>
    </source>
</evidence>
<accession>A0ABX0J5F1</accession>
<dbReference type="GO" id="GO:0016787">
    <property type="term" value="F:hydrolase activity"/>
    <property type="evidence" value="ECO:0007669"/>
    <property type="project" value="UniProtKB-KW"/>
</dbReference>
<name>A0ABX0J5F1_9BACL</name>
<proteinExistence type="predicted"/>
<dbReference type="Proteomes" id="UP001165962">
    <property type="component" value="Unassembled WGS sequence"/>
</dbReference>
<comment type="caution">
    <text evidence="1">The sequence shown here is derived from an EMBL/GenBank/DDBJ whole genome shotgun (WGS) entry which is preliminary data.</text>
</comment>
<keyword evidence="2" id="KW-1185">Reference proteome</keyword>
<dbReference type="Pfam" id="PF08282">
    <property type="entry name" value="Hydrolase_3"/>
    <property type="match status" value="1"/>
</dbReference>
<dbReference type="SUPFAM" id="SSF56784">
    <property type="entry name" value="HAD-like"/>
    <property type="match status" value="1"/>
</dbReference>
<dbReference type="Gene3D" id="3.40.50.1000">
    <property type="entry name" value="HAD superfamily/HAD-like"/>
    <property type="match status" value="1"/>
</dbReference>